<sequence length="85" mass="10111">MQNLFLELVFVVSLALIVYLMALAVPRMKEEEGMETPQKKINLHLDKLDTFFIKVKDKILRRTKILVMKIDNFISKQLRSRHERP</sequence>
<reference evidence="2 3" key="1">
    <citation type="journal article" date="2016" name="Nat. Commun.">
        <title>Thousands of microbial genomes shed light on interconnected biogeochemical processes in an aquifer system.</title>
        <authorList>
            <person name="Anantharaman K."/>
            <person name="Brown C.T."/>
            <person name="Hug L.A."/>
            <person name="Sharon I."/>
            <person name="Castelle C.J."/>
            <person name="Probst A.J."/>
            <person name="Thomas B.C."/>
            <person name="Singh A."/>
            <person name="Wilkins M.J."/>
            <person name="Karaoz U."/>
            <person name="Brodie E.L."/>
            <person name="Williams K.H."/>
            <person name="Hubbard S.S."/>
            <person name="Banfield J.F."/>
        </authorList>
    </citation>
    <scope>NUCLEOTIDE SEQUENCE [LARGE SCALE GENOMIC DNA]</scope>
</reference>
<evidence type="ECO:0000256" key="1">
    <source>
        <dbReference type="SAM" id="Phobius"/>
    </source>
</evidence>
<comment type="caution">
    <text evidence="2">The sequence shown here is derived from an EMBL/GenBank/DDBJ whole genome shotgun (WGS) entry which is preliminary data.</text>
</comment>
<evidence type="ECO:0000313" key="2">
    <source>
        <dbReference type="EMBL" id="OGY57142.1"/>
    </source>
</evidence>
<gene>
    <name evidence="2" type="ORF">A2Y84_01270</name>
</gene>
<proteinExistence type="predicted"/>
<organism evidence="2 3">
    <name type="scientific">Candidatus Colwellbacteria bacterium RBG_13_48_8</name>
    <dbReference type="NCBI Taxonomy" id="1797685"/>
    <lineage>
        <taxon>Bacteria</taxon>
        <taxon>Candidatus Colwelliibacteriota</taxon>
    </lineage>
</organism>
<feature type="transmembrane region" description="Helical" evidence="1">
    <location>
        <begin position="6"/>
        <end position="25"/>
    </location>
</feature>
<dbReference type="EMBL" id="MHIT01000005">
    <property type="protein sequence ID" value="OGY57142.1"/>
    <property type="molecule type" value="Genomic_DNA"/>
</dbReference>
<name>A0A1G1YXQ9_9BACT</name>
<dbReference type="Proteomes" id="UP000177062">
    <property type="component" value="Unassembled WGS sequence"/>
</dbReference>
<keyword evidence="1" id="KW-1133">Transmembrane helix</keyword>
<evidence type="ECO:0000313" key="3">
    <source>
        <dbReference type="Proteomes" id="UP000177062"/>
    </source>
</evidence>
<accession>A0A1G1YXQ9</accession>
<protein>
    <submittedName>
        <fullName evidence="2">Uncharacterized protein</fullName>
    </submittedName>
</protein>
<dbReference type="AlphaFoldDB" id="A0A1G1YXQ9"/>
<keyword evidence="1" id="KW-0472">Membrane</keyword>
<keyword evidence="1" id="KW-0812">Transmembrane</keyword>